<dbReference type="InterPro" id="IPR036628">
    <property type="entry name" value="Clp_N_dom_sf"/>
</dbReference>
<feature type="region of interest" description="Disordered" evidence="7">
    <location>
        <begin position="451"/>
        <end position="478"/>
    </location>
</feature>
<dbReference type="InterPro" id="IPR004176">
    <property type="entry name" value="Clp_R_N"/>
</dbReference>
<dbReference type="PROSITE" id="PS00871">
    <property type="entry name" value="CLPAB_2"/>
    <property type="match status" value="1"/>
</dbReference>
<dbReference type="Pfam" id="PF17871">
    <property type="entry name" value="AAA_lid_9"/>
    <property type="match status" value="1"/>
</dbReference>
<feature type="region of interest" description="Disordered" evidence="7">
    <location>
        <begin position="142"/>
        <end position="164"/>
    </location>
</feature>
<dbReference type="GO" id="GO:0016887">
    <property type="term" value="F:ATP hydrolysis activity"/>
    <property type="evidence" value="ECO:0007669"/>
    <property type="project" value="InterPro"/>
</dbReference>
<dbReference type="PRINTS" id="PR00300">
    <property type="entry name" value="CLPPROTEASEA"/>
</dbReference>
<dbReference type="OrthoDB" id="9803641at2"/>
<gene>
    <name evidence="9" type="primary">clpC_1</name>
    <name evidence="9" type="ORF">ENSA5_03260</name>
</gene>
<dbReference type="RefSeq" id="WP_106389802.1">
    <property type="nucleotide sequence ID" value="NZ_PVNK01000015.1"/>
</dbReference>
<dbReference type="InterPro" id="IPR050130">
    <property type="entry name" value="ClpA_ClpB"/>
</dbReference>
<dbReference type="AlphaFoldDB" id="A0A2S9YJX9"/>
<keyword evidence="4 6" id="KW-0143">Chaperone</keyword>
<keyword evidence="10" id="KW-1185">Reference proteome</keyword>
<protein>
    <submittedName>
        <fullName evidence="9">ATP-dependent Clp protease ATP-binding subunit ClpC</fullName>
    </submittedName>
</protein>
<feature type="domain" description="Clp R" evidence="8">
    <location>
        <begin position="1"/>
        <end position="142"/>
    </location>
</feature>
<dbReference type="Pfam" id="PF00004">
    <property type="entry name" value="AAA"/>
    <property type="match status" value="1"/>
</dbReference>
<dbReference type="InterPro" id="IPR028299">
    <property type="entry name" value="ClpA/B_CS2"/>
</dbReference>
<dbReference type="CDD" id="cd00009">
    <property type="entry name" value="AAA"/>
    <property type="match status" value="1"/>
</dbReference>
<comment type="similarity">
    <text evidence="6">Belongs to the ClpA/ClpB family.</text>
</comment>
<dbReference type="PROSITE" id="PS51903">
    <property type="entry name" value="CLP_R"/>
    <property type="match status" value="1"/>
</dbReference>
<dbReference type="PANTHER" id="PTHR11638:SF111">
    <property type="entry name" value="ATP-DEPENDENT CLP PROTEASE ATP-BINDING SUBUNIT CLPA"/>
    <property type="match status" value="1"/>
</dbReference>
<keyword evidence="2 6" id="KW-0547">Nucleotide-binding</keyword>
<dbReference type="InterPro" id="IPR018368">
    <property type="entry name" value="ClpA/B_CS1"/>
</dbReference>
<dbReference type="SMART" id="SM00382">
    <property type="entry name" value="AAA"/>
    <property type="match status" value="2"/>
</dbReference>
<dbReference type="CDD" id="cd19499">
    <property type="entry name" value="RecA-like_ClpB_Hsp104-like"/>
    <property type="match status" value="1"/>
</dbReference>
<dbReference type="SUPFAM" id="SSF52540">
    <property type="entry name" value="P-loop containing nucleoside triphosphate hydrolases"/>
    <property type="match status" value="2"/>
</dbReference>
<keyword evidence="9" id="KW-0378">Hydrolase</keyword>
<dbReference type="PANTHER" id="PTHR11638">
    <property type="entry name" value="ATP-DEPENDENT CLP PROTEASE"/>
    <property type="match status" value="1"/>
</dbReference>
<dbReference type="Gene3D" id="1.10.8.60">
    <property type="match status" value="2"/>
</dbReference>
<dbReference type="Proteomes" id="UP000237968">
    <property type="component" value="Unassembled WGS sequence"/>
</dbReference>
<name>A0A2S9YJX9_9BACT</name>
<dbReference type="FunFam" id="3.40.50.300:FF:000025">
    <property type="entry name" value="ATP-dependent Clp protease subunit"/>
    <property type="match status" value="1"/>
</dbReference>
<dbReference type="PROSITE" id="PS00870">
    <property type="entry name" value="CLPAB_1"/>
    <property type="match status" value="1"/>
</dbReference>
<dbReference type="GO" id="GO:0006508">
    <property type="term" value="P:proteolysis"/>
    <property type="evidence" value="ECO:0007669"/>
    <property type="project" value="UniProtKB-KW"/>
</dbReference>
<feature type="compositionally biased region" description="Low complexity" evidence="7">
    <location>
        <begin position="451"/>
        <end position="460"/>
    </location>
</feature>
<evidence type="ECO:0000259" key="8">
    <source>
        <dbReference type="PROSITE" id="PS51903"/>
    </source>
</evidence>
<dbReference type="InterPro" id="IPR019489">
    <property type="entry name" value="Clp_ATPase_C"/>
</dbReference>
<dbReference type="SUPFAM" id="SSF81923">
    <property type="entry name" value="Double Clp-N motif"/>
    <property type="match status" value="1"/>
</dbReference>
<accession>A0A2S9YJX9</accession>
<dbReference type="SMART" id="SM01086">
    <property type="entry name" value="ClpB_D2-small"/>
    <property type="match status" value="1"/>
</dbReference>
<evidence type="ECO:0000256" key="2">
    <source>
        <dbReference type="ARBA" id="ARBA00022741"/>
    </source>
</evidence>
<dbReference type="Pfam" id="PF10431">
    <property type="entry name" value="ClpB_D2-small"/>
    <property type="match status" value="1"/>
</dbReference>
<evidence type="ECO:0000256" key="5">
    <source>
        <dbReference type="PROSITE-ProRule" id="PRU01251"/>
    </source>
</evidence>
<keyword evidence="9" id="KW-0645">Protease</keyword>
<dbReference type="GO" id="GO:0005524">
    <property type="term" value="F:ATP binding"/>
    <property type="evidence" value="ECO:0007669"/>
    <property type="project" value="UniProtKB-KW"/>
</dbReference>
<evidence type="ECO:0000256" key="6">
    <source>
        <dbReference type="RuleBase" id="RU004432"/>
    </source>
</evidence>
<dbReference type="InterPro" id="IPR003959">
    <property type="entry name" value="ATPase_AAA_core"/>
</dbReference>
<dbReference type="InterPro" id="IPR003593">
    <property type="entry name" value="AAA+_ATPase"/>
</dbReference>
<dbReference type="InterPro" id="IPR041546">
    <property type="entry name" value="ClpA/ClpB_AAA_lid"/>
</dbReference>
<evidence type="ECO:0000256" key="7">
    <source>
        <dbReference type="SAM" id="MobiDB-lite"/>
    </source>
</evidence>
<dbReference type="GO" id="GO:0034605">
    <property type="term" value="P:cellular response to heat"/>
    <property type="evidence" value="ECO:0007669"/>
    <property type="project" value="TreeGrafter"/>
</dbReference>
<proteinExistence type="inferred from homology"/>
<dbReference type="GO" id="GO:0005737">
    <property type="term" value="C:cytoplasm"/>
    <property type="evidence" value="ECO:0007669"/>
    <property type="project" value="TreeGrafter"/>
</dbReference>
<keyword evidence="1 5" id="KW-0677">Repeat</keyword>
<reference evidence="9 10" key="1">
    <citation type="submission" date="2018-03" db="EMBL/GenBank/DDBJ databases">
        <title>Draft Genome Sequences of the Obligatory Marine Myxobacteria Enhygromyxa salina SWB005.</title>
        <authorList>
            <person name="Poehlein A."/>
            <person name="Moghaddam J.A."/>
            <person name="Harms H."/>
            <person name="Alanjari M."/>
            <person name="Koenig G.M."/>
            <person name="Daniel R."/>
            <person name="Schaeberle T.F."/>
        </authorList>
    </citation>
    <scope>NUCLEOTIDE SEQUENCE [LARGE SCALE GENOMIC DNA]</scope>
    <source>
        <strain evidence="9 10">SWB005</strain>
    </source>
</reference>
<evidence type="ECO:0000256" key="4">
    <source>
        <dbReference type="ARBA" id="ARBA00023186"/>
    </source>
</evidence>
<evidence type="ECO:0000256" key="1">
    <source>
        <dbReference type="ARBA" id="ARBA00022737"/>
    </source>
</evidence>
<evidence type="ECO:0000313" key="10">
    <source>
        <dbReference type="Proteomes" id="UP000237968"/>
    </source>
</evidence>
<dbReference type="InterPro" id="IPR027417">
    <property type="entry name" value="P-loop_NTPase"/>
</dbReference>
<feature type="compositionally biased region" description="Acidic residues" evidence="7">
    <location>
        <begin position="463"/>
        <end position="477"/>
    </location>
</feature>
<evidence type="ECO:0000256" key="3">
    <source>
        <dbReference type="ARBA" id="ARBA00022840"/>
    </source>
</evidence>
<comment type="caution">
    <text evidence="9">The sequence shown here is derived from an EMBL/GenBank/DDBJ whole genome shotgun (WGS) entry which is preliminary data.</text>
</comment>
<dbReference type="GO" id="GO:0008233">
    <property type="term" value="F:peptidase activity"/>
    <property type="evidence" value="ECO:0007669"/>
    <property type="project" value="UniProtKB-KW"/>
</dbReference>
<dbReference type="Pfam" id="PF07724">
    <property type="entry name" value="AAA_2"/>
    <property type="match status" value="1"/>
</dbReference>
<dbReference type="Gene3D" id="3.40.50.300">
    <property type="entry name" value="P-loop containing nucleotide triphosphate hydrolases"/>
    <property type="match status" value="2"/>
</dbReference>
<evidence type="ECO:0000313" key="9">
    <source>
        <dbReference type="EMBL" id="PRQ05336.1"/>
    </source>
</evidence>
<organism evidence="9 10">
    <name type="scientific">Enhygromyxa salina</name>
    <dbReference type="NCBI Taxonomy" id="215803"/>
    <lineage>
        <taxon>Bacteria</taxon>
        <taxon>Pseudomonadati</taxon>
        <taxon>Myxococcota</taxon>
        <taxon>Polyangia</taxon>
        <taxon>Nannocystales</taxon>
        <taxon>Nannocystaceae</taxon>
        <taxon>Enhygromyxa</taxon>
    </lineage>
</organism>
<dbReference type="EMBL" id="PVNK01000015">
    <property type="protein sequence ID" value="PRQ05336.1"/>
    <property type="molecule type" value="Genomic_DNA"/>
</dbReference>
<dbReference type="Gene3D" id="1.10.1780.10">
    <property type="entry name" value="Clp, N-terminal domain"/>
    <property type="match status" value="1"/>
</dbReference>
<dbReference type="Pfam" id="PF02861">
    <property type="entry name" value="Clp_N"/>
    <property type="match status" value="1"/>
</dbReference>
<keyword evidence="3 6" id="KW-0067">ATP-binding</keyword>
<sequence>MLSHELRETLDSAIQDTRRRRHEYITLEHLLLALLDDPSARAVLTGCNAEVDELRAELEAFLDEHVPKLSEEGEVQQTVGVGRVLQRAVLHVQGAGKAEVTGANLLVALFAEPESMAVYLLEQQSVRRRDVTLYISHGIGKGSQRQAPRARPTGLPRGEDDEDAVADDPLSAYAIDLAARAERGDIDTLIGRDQELTRLIQVLCRRRKNNPVLVGEPGVGKTAVVEGLALRVHEQRVPEAIADVHVYALDMGALLAGTKFRGQFEERLKAVISAIEDEPGAILFIDEIHTVIGAGATSGGSMDASNMLKPALNAGRVRCIGATTYKEYKNFDRDPALARRFQKIEIVEPTQDETILILQGLKPAYEAHHHVQYTPEAIEQSVRLAHKHLRDRRLPDSAIDVMDETGAAARLGKIDHTKIRERADDEPERDEGEVIDEDADTVVTRPPAALEAGGAVALPEPEAPGEGEGEGEGDEDQGELRLAVGETTALERRTPGPIIQTGERVERAPDETPLDPDAPIVIDVPQVEAVIARMARIPPKSVSTDDREVLKNLDEGLSQVIFGQDEAVAAATKAIKRARAGLARPDKPIGCFLFAGPTGVGKTELARQLARLLGMPFLRFDMSEYMEKHSVSRLIGAPPGYVGFDQGGQLTDTVTKSPHSVVLLDEIEKAHPDIFSVLLQVMDSATLTDTTGKKTDFRNVILIMTSNAGAFEMTQRKVGFGGDDTHVDTAANKALERTFSPEFRNRLDKIVTFGQLPKPVVDKVADKMLRELEIQLAERDVRLTWTPAARDWIARKGYDKKFGARPMGRVIDDNIKGALVDELLFGRLEEGGEVRVDCDVDKDELRFEFTAEDEPAPPSGDAVGGVDIHELVEA</sequence>
<dbReference type="InterPro" id="IPR001270">
    <property type="entry name" value="ClpA/B"/>
</dbReference>